<evidence type="ECO:0000313" key="2">
    <source>
        <dbReference type="WBParaSite" id="nRc.2.0.1.t13459-RA"/>
    </source>
</evidence>
<dbReference type="WBParaSite" id="nRc.2.0.1.t13459-RA">
    <property type="protein sequence ID" value="nRc.2.0.1.t13459-RA"/>
    <property type="gene ID" value="nRc.2.0.1.g13459"/>
</dbReference>
<dbReference type="Gene3D" id="3.40.960.10">
    <property type="entry name" value="VSR Endonuclease"/>
    <property type="match status" value="1"/>
</dbReference>
<sequence length="147" mass="17191">MVAKEKHECFMKTRQDQEIEPNNLGRVYKHIPNLCIGYRRCDTCRNEPLGTCSYCGVNRHEFIGDDCLKKFGYWLFPQEHRGAIALAHNARGWHGCPTCIPKRFHTIADGRKAEEAFQATIKRKKFLEGKGYTLTEKWECELRKELK</sequence>
<reference evidence="2" key="1">
    <citation type="submission" date="2022-11" db="UniProtKB">
        <authorList>
            <consortium name="WormBaseParasite"/>
        </authorList>
    </citation>
    <scope>IDENTIFICATION</scope>
</reference>
<accession>A0A915II29</accession>
<keyword evidence="1" id="KW-1185">Reference proteome</keyword>
<proteinExistence type="predicted"/>
<protein>
    <submittedName>
        <fullName evidence="2">Uncharacterized protein</fullName>
    </submittedName>
</protein>
<dbReference type="AlphaFoldDB" id="A0A915II29"/>
<evidence type="ECO:0000313" key="1">
    <source>
        <dbReference type="Proteomes" id="UP000887565"/>
    </source>
</evidence>
<dbReference type="Proteomes" id="UP000887565">
    <property type="component" value="Unplaced"/>
</dbReference>
<name>A0A915II29_ROMCU</name>
<organism evidence="1 2">
    <name type="scientific">Romanomermis culicivorax</name>
    <name type="common">Nematode worm</name>
    <dbReference type="NCBI Taxonomy" id="13658"/>
    <lineage>
        <taxon>Eukaryota</taxon>
        <taxon>Metazoa</taxon>
        <taxon>Ecdysozoa</taxon>
        <taxon>Nematoda</taxon>
        <taxon>Enoplea</taxon>
        <taxon>Dorylaimia</taxon>
        <taxon>Mermithida</taxon>
        <taxon>Mermithoidea</taxon>
        <taxon>Mermithidae</taxon>
        <taxon>Romanomermis</taxon>
    </lineage>
</organism>